<sequence>MNLLFTKEELREIFRPPTNVTRRVPSKPPLYTRHNDATRHTGFQRPAVMPTIRKPTRPTKPPTSGRKGLSTAARMQMPSNAANGRTDKPPIIRRRPSKLSVMTSAEYKEFRFPSSPKHNATWKVATIELQPFKTTLSLASASSHHFKTSRLRSI</sequence>
<comment type="caution">
    <text evidence="2">The sequence shown here is derived from an EMBL/GenBank/DDBJ whole genome shotgun (WGS) entry which is preliminary data.</text>
</comment>
<dbReference type="Proteomes" id="UP000466442">
    <property type="component" value="Unassembled WGS sequence"/>
</dbReference>
<evidence type="ECO:0000256" key="1">
    <source>
        <dbReference type="SAM" id="MobiDB-lite"/>
    </source>
</evidence>
<proteinExistence type="predicted"/>
<name>A0A8S9XJF2_APOLU</name>
<protein>
    <submittedName>
        <fullName evidence="2">Uncharacterized protein</fullName>
    </submittedName>
</protein>
<dbReference type="EMBL" id="WIXP02000007">
    <property type="protein sequence ID" value="KAF6208719.1"/>
    <property type="molecule type" value="Genomic_DNA"/>
</dbReference>
<evidence type="ECO:0000313" key="3">
    <source>
        <dbReference type="Proteomes" id="UP000466442"/>
    </source>
</evidence>
<gene>
    <name evidence="2" type="ORF">GE061_017177</name>
</gene>
<accession>A0A8S9XJF2</accession>
<keyword evidence="3" id="KW-1185">Reference proteome</keyword>
<organism evidence="2 3">
    <name type="scientific">Apolygus lucorum</name>
    <name type="common">Small green plant bug</name>
    <name type="synonym">Lygocoris lucorum</name>
    <dbReference type="NCBI Taxonomy" id="248454"/>
    <lineage>
        <taxon>Eukaryota</taxon>
        <taxon>Metazoa</taxon>
        <taxon>Ecdysozoa</taxon>
        <taxon>Arthropoda</taxon>
        <taxon>Hexapoda</taxon>
        <taxon>Insecta</taxon>
        <taxon>Pterygota</taxon>
        <taxon>Neoptera</taxon>
        <taxon>Paraneoptera</taxon>
        <taxon>Hemiptera</taxon>
        <taxon>Heteroptera</taxon>
        <taxon>Panheteroptera</taxon>
        <taxon>Cimicomorpha</taxon>
        <taxon>Miridae</taxon>
        <taxon>Mirini</taxon>
        <taxon>Apolygus</taxon>
    </lineage>
</organism>
<dbReference type="AlphaFoldDB" id="A0A8S9XJF2"/>
<feature type="region of interest" description="Disordered" evidence="1">
    <location>
        <begin position="49"/>
        <end position="92"/>
    </location>
</feature>
<evidence type="ECO:0000313" key="2">
    <source>
        <dbReference type="EMBL" id="KAF6208719.1"/>
    </source>
</evidence>
<reference evidence="2" key="1">
    <citation type="journal article" date="2021" name="Mol. Ecol. Resour.">
        <title>Apolygus lucorum genome provides insights into omnivorousness and mesophyll feeding.</title>
        <authorList>
            <person name="Liu Y."/>
            <person name="Liu H."/>
            <person name="Wang H."/>
            <person name="Huang T."/>
            <person name="Liu B."/>
            <person name="Yang B."/>
            <person name="Yin L."/>
            <person name="Li B."/>
            <person name="Zhang Y."/>
            <person name="Zhang S."/>
            <person name="Jiang F."/>
            <person name="Zhang X."/>
            <person name="Ren Y."/>
            <person name="Wang B."/>
            <person name="Wang S."/>
            <person name="Lu Y."/>
            <person name="Wu K."/>
            <person name="Fan W."/>
            <person name="Wang G."/>
        </authorList>
    </citation>
    <scope>NUCLEOTIDE SEQUENCE</scope>
    <source>
        <strain evidence="2">12Hb</strain>
    </source>
</reference>